<reference evidence="9 10" key="1">
    <citation type="submission" date="2019-03" db="EMBL/GenBank/DDBJ databases">
        <title>Genomic Encyclopedia of Archaeal and Bacterial Type Strains, Phase II (KMG-II): from individual species to whole genera.</title>
        <authorList>
            <person name="Goeker M."/>
        </authorList>
    </citation>
    <scope>NUCLEOTIDE SEQUENCE [LARGE SCALE GENOMIC DNA]</scope>
    <source>
        <strain evidence="9 10">DSM 28323</strain>
    </source>
</reference>
<accession>A0A4R6IUY5</accession>
<dbReference type="SUPFAM" id="SSF49464">
    <property type="entry name" value="Carboxypeptidase regulatory domain-like"/>
    <property type="match status" value="1"/>
</dbReference>
<dbReference type="InterPro" id="IPR023996">
    <property type="entry name" value="TonB-dep_OMP_SusC/RagA"/>
</dbReference>
<dbReference type="SUPFAM" id="SSF56935">
    <property type="entry name" value="Porins"/>
    <property type="match status" value="1"/>
</dbReference>
<keyword evidence="3 7" id="KW-1134">Transmembrane beta strand</keyword>
<dbReference type="OrthoDB" id="9768177at2"/>
<dbReference type="InterPro" id="IPR037066">
    <property type="entry name" value="Plug_dom_sf"/>
</dbReference>
<feature type="domain" description="TonB-dependent receptor plug" evidence="8">
    <location>
        <begin position="115"/>
        <end position="231"/>
    </location>
</feature>
<dbReference type="InterPro" id="IPR012910">
    <property type="entry name" value="Plug_dom"/>
</dbReference>
<keyword evidence="2 7" id="KW-0813">Transport</keyword>
<dbReference type="GO" id="GO:0009279">
    <property type="term" value="C:cell outer membrane"/>
    <property type="evidence" value="ECO:0007669"/>
    <property type="project" value="UniProtKB-SubCell"/>
</dbReference>
<evidence type="ECO:0000313" key="10">
    <source>
        <dbReference type="Proteomes" id="UP000295741"/>
    </source>
</evidence>
<organism evidence="9 10">
    <name type="scientific">Sediminibacterium goheungense</name>
    <dbReference type="NCBI Taxonomy" id="1086393"/>
    <lineage>
        <taxon>Bacteria</taxon>
        <taxon>Pseudomonadati</taxon>
        <taxon>Bacteroidota</taxon>
        <taxon>Chitinophagia</taxon>
        <taxon>Chitinophagales</taxon>
        <taxon>Chitinophagaceae</taxon>
        <taxon>Sediminibacterium</taxon>
    </lineage>
</organism>
<evidence type="ECO:0000256" key="1">
    <source>
        <dbReference type="ARBA" id="ARBA00004571"/>
    </source>
</evidence>
<sequence length="1001" mass="109373">MKKKTLLLMYMLVSVVWVYAQTKIVTGKVQDENGALLGNVSVQVKGTKLGTVSSVDGTFSLSVPATAKTLIFSLLNYETAELAITATPITVKLTTVTNNLSDVVVVAYGTTKKPEITGSMGVIKAKDIENKPFTSVDRALQGAVAGLQSVASSGTPGAAQQIRIRGIGSINASSEPLWILDGVVINTGDASRLTTTANLLSTLNPNDIESITVLKDASASSLYGSRAANGVILVTTKKGKSGKTKFRFDTEVGYSDIAYFNDDYRPLKASEYFELTREGLVNAGATPAVVTATLANLGSGNNVDYDWLKAVTKKGTQRQYNLGASGGNDRTTYNLSAGYFRQEGITLQSDFERWNGNMSIVSKATDRLTISTTLNAGYVQQNAPLAGGSFGNPILSSYFLLPSRAARNADGSLNITAPDFGPGNLHNTIATAEMDKRFLKQLSARGAFTAEYKILENLKFTSRYGMDYNVLEEEQYNNPFHGDGQSVGGRAFVFYTRLFNYTWTNLLDYKLSFGKAKDFSTNIQVGYEAQDSKTLTSNISATGFPATTQLTFPVVAATPTQASATGSDFSFLSAFSSASINYKNKYVLSGSFRRDGSSRFGTNNRYGNFWSIGGSWNIDQESFMKDVRLISQLKLRASYGVNGNAGIGNYDWQPTYSFGSNYNQQPGSAPNNIGNVFLTWEINKPFNVGLDVSLMSNKVTLTADYYIRRTSSLLLDAPLSRTSGFSTLRDNIGSMENKGFEISLNFSPVATKNFQWSVNLNYATNRNKILSLVNNQDIITGIFLRRVGQDFQSFYAPRWAGVDAANGDPLWYKTVTGKETTNNFNDAQRAILGSASPRFFGSITNSLRYKGFSLEAQVYFSGGNLMQDAWAAFYMGSGNGPTFNKVLRQFTDRWKAPGDNKATLPKYVYGGNKLAQNPSDLYLYKGDYGRIRDLTLSYQLPELLATKMKLNSAVFYVRGTNLFTIVRDKKLPWDPEQGVASQTNLNVFIPKTITVGINIGF</sequence>
<dbReference type="RefSeq" id="WP_133474292.1">
    <property type="nucleotide sequence ID" value="NZ_SNWP01000011.1"/>
</dbReference>
<dbReference type="Proteomes" id="UP000295741">
    <property type="component" value="Unassembled WGS sequence"/>
</dbReference>
<dbReference type="Pfam" id="PF13715">
    <property type="entry name" value="CarbopepD_reg_2"/>
    <property type="match status" value="1"/>
</dbReference>
<dbReference type="EMBL" id="SNWP01000011">
    <property type="protein sequence ID" value="TDO26443.1"/>
    <property type="molecule type" value="Genomic_DNA"/>
</dbReference>
<dbReference type="Gene3D" id="2.40.170.20">
    <property type="entry name" value="TonB-dependent receptor, beta-barrel domain"/>
    <property type="match status" value="1"/>
</dbReference>
<dbReference type="Gene3D" id="2.170.130.10">
    <property type="entry name" value="TonB-dependent receptor, plug domain"/>
    <property type="match status" value="1"/>
</dbReference>
<evidence type="ECO:0000256" key="6">
    <source>
        <dbReference type="ARBA" id="ARBA00023237"/>
    </source>
</evidence>
<keyword evidence="10" id="KW-1185">Reference proteome</keyword>
<dbReference type="Gene3D" id="2.60.40.1120">
    <property type="entry name" value="Carboxypeptidase-like, regulatory domain"/>
    <property type="match status" value="1"/>
</dbReference>
<comment type="similarity">
    <text evidence="7">Belongs to the TonB-dependent receptor family.</text>
</comment>
<comment type="caution">
    <text evidence="9">The sequence shown here is derived from an EMBL/GenBank/DDBJ whole genome shotgun (WGS) entry which is preliminary data.</text>
</comment>
<keyword evidence="4 7" id="KW-0812">Transmembrane</keyword>
<proteinExistence type="inferred from homology"/>
<dbReference type="Pfam" id="PF07715">
    <property type="entry name" value="Plug"/>
    <property type="match status" value="1"/>
</dbReference>
<dbReference type="NCBIfam" id="TIGR04056">
    <property type="entry name" value="OMP_RagA_SusC"/>
    <property type="match status" value="1"/>
</dbReference>
<keyword evidence="6 7" id="KW-0998">Cell outer membrane</keyword>
<name>A0A4R6IUY5_9BACT</name>
<protein>
    <submittedName>
        <fullName evidence="9">TonB-linked SusC/RagA family outer membrane protein</fullName>
    </submittedName>
</protein>
<keyword evidence="5 7" id="KW-0472">Membrane</keyword>
<evidence type="ECO:0000256" key="4">
    <source>
        <dbReference type="ARBA" id="ARBA00022692"/>
    </source>
</evidence>
<dbReference type="InterPro" id="IPR036942">
    <property type="entry name" value="Beta-barrel_TonB_sf"/>
</dbReference>
<evidence type="ECO:0000313" key="9">
    <source>
        <dbReference type="EMBL" id="TDO26443.1"/>
    </source>
</evidence>
<dbReference type="AlphaFoldDB" id="A0A4R6IUY5"/>
<dbReference type="PROSITE" id="PS52016">
    <property type="entry name" value="TONB_DEPENDENT_REC_3"/>
    <property type="match status" value="1"/>
</dbReference>
<comment type="subcellular location">
    <subcellularLocation>
        <location evidence="1 7">Cell outer membrane</location>
        <topology evidence="1 7">Multi-pass membrane protein</topology>
    </subcellularLocation>
</comment>
<dbReference type="InterPro" id="IPR023997">
    <property type="entry name" value="TonB-dep_OMP_SusC/RagA_CS"/>
</dbReference>
<dbReference type="InterPro" id="IPR039426">
    <property type="entry name" value="TonB-dep_rcpt-like"/>
</dbReference>
<evidence type="ECO:0000256" key="5">
    <source>
        <dbReference type="ARBA" id="ARBA00023136"/>
    </source>
</evidence>
<gene>
    <name evidence="9" type="ORF">BC659_1749</name>
</gene>
<evidence type="ECO:0000256" key="3">
    <source>
        <dbReference type="ARBA" id="ARBA00022452"/>
    </source>
</evidence>
<evidence type="ECO:0000259" key="8">
    <source>
        <dbReference type="Pfam" id="PF07715"/>
    </source>
</evidence>
<evidence type="ECO:0000256" key="7">
    <source>
        <dbReference type="PROSITE-ProRule" id="PRU01360"/>
    </source>
</evidence>
<dbReference type="InterPro" id="IPR008969">
    <property type="entry name" value="CarboxyPept-like_regulatory"/>
</dbReference>
<dbReference type="NCBIfam" id="TIGR04057">
    <property type="entry name" value="SusC_RagA_signa"/>
    <property type="match status" value="1"/>
</dbReference>
<evidence type="ECO:0000256" key="2">
    <source>
        <dbReference type="ARBA" id="ARBA00022448"/>
    </source>
</evidence>